<gene>
    <name evidence="2" type="ORF">NE237_025967</name>
</gene>
<evidence type="ECO:0000313" key="3">
    <source>
        <dbReference type="Proteomes" id="UP001141806"/>
    </source>
</evidence>
<dbReference type="AlphaFoldDB" id="A0A9Q0H582"/>
<evidence type="ECO:0000256" key="1">
    <source>
        <dbReference type="SAM" id="MobiDB-lite"/>
    </source>
</evidence>
<keyword evidence="3" id="KW-1185">Reference proteome</keyword>
<feature type="compositionally biased region" description="Basic and acidic residues" evidence="1">
    <location>
        <begin position="113"/>
        <end position="129"/>
    </location>
</feature>
<dbReference type="PANTHER" id="PTHR35461:SF3">
    <property type="entry name" value="OVATE DOMAIN-CONTAINING PROTEIN"/>
    <property type="match status" value="1"/>
</dbReference>
<organism evidence="2 3">
    <name type="scientific">Protea cynaroides</name>
    <dbReference type="NCBI Taxonomy" id="273540"/>
    <lineage>
        <taxon>Eukaryota</taxon>
        <taxon>Viridiplantae</taxon>
        <taxon>Streptophyta</taxon>
        <taxon>Embryophyta</taxon>
        <taxon>Tracheophyta</taxon>
        <taxon>Spermatophyta</taxon>
        <taxon>Magnoliopsida</taxon>
        <taxon>Proteales</taxon>
        <taxon>Proteaceae</taxon>
        <taxon>Protea</taxon>
    </lineage>
</organism>
<reference evidence="2" key="1">
    <citation type="journal article" date="2023" name="Plant J.">
        <title>The genome of the king protea, Protea cynaroides.</title>
        <authorList>
            <person name="Chang J."/>
            <person name="Duong T.A."/>
            <person name="Schoeman C."/>
            <person name="Ma X."/>
            <person name="Roodt D."/>
            <person name="Barker N."/>
            <person name="Li Z."/>
            <person name="Van de Peer Y."/>
            <person name="Mizrachi E."/>
        </authorList>
    </citation>
    <scope>NUCLEOTIDE SEQUENCE</scope>
    <source>
        <tissue evidence="2">Young leaves</tissue>
    </source>
</reference>
<sequence>MVLRNSIAKTKRFFHRTIGSLKSLLSGGYERLPKTSPFNSCSRTAAGGGGVDINSHQSFQELDNFYRDFINRWDSSDLDKAKKRNKKKQQLIDNEEIDGGSFLEFGNQLQAKIRHEDERRTETEKETRRSHGGGGDIGSNSHSDSNRRESRGQSVVVQKLKELEMMDSSDMEHVLDIEEVLHYYSRLTCPTYLDMVNKCFIDMYSGFFIPQPSSVSSTPAGTESDGIPH</sequence>
<dbReference type="OrthoDB" id="1928787at2759"/>
<dbReference type="EMBL" id="JAMYWD010000010">
    <property type="protein sequence ID" value="KAJ4958856.1"/>
    <property type="molecule type" value="Genomic_DNA"/>
</dbReference>
<proteinExistence type="predicted"/>
<accession>A0A9Q0H582</accession>
<evidence type="ECO:0008006" key="4">
    <source>
        <dbReference type="Google" id="ProtNLM"/>
    </source>
</evidence>
<comment type="caution">
    <text evidence="2">The sequence shown here is derived from an EMBL/GenBank/DDBJ whole genome shotgun (WGS) entry which is preliminary data.</text>
</comment>
<protein>
    <recommendedName>
        <fullName evidence="4">OVATE domain-containing protein</fullName>
    </recommendedName>
</protein>
<evidence type="ECO:0000313" key="2">
    <source>
        <dbReference type="EMBL" id="KAJ4958856.1"/>
    </source>
</evidence>
<dbReference type="Proteomes" id="UP001141806">
    <property type="component" value="Unassembled WGS sequence"/>
</dbReference>
<name>A0A9Q0H582_9MAGN</name>
<dbReference type="PANTHER" id="PTHR35461">
    <property type="entry name" value="BNAANNG14610D PROTEIN"/>
    <property type="match status" value="1"/>
</dbReference>
<feature type="region of interest" description="Disordered" evidence="1">
    <location>
        <begin position="113"/>
        <end position="154"/>
    </location>
</feature>